<sequence>MKDLKRKSGKTSFSCPMRPAKQQRKDVSPDRIAFKPRVGTENGVLFRPLPEGPIR</sequence>
<feature type="compositionally biased region" description="Basic and acidic residues" evidence="1">
    <location>
        <begin position="23"/>
        <end position="33"/>
    </location>
</feature>
<reference evidence="2" key="1">
    <citation type="submission" date="2020-02" db="EMBL/GenBank/DDBJ databases">
        <authorList>
            <person name="Meier V. D."/>
        </authorList>
    </citation>
    <scope>NUCLEOTIDE SEQUENCE</scope>
    <source>
        <strain evidence="2">AVDCRST_MAG96</strain>
    </source>
</reference>
<evidence type="ECO:0000256" key="1">
    <source>
        <dbReference type="SAM" id="MobiDB-lite"/>
    </source>
</evidence>
<dbReference type="AlphaFoldDB" id="A0A6J4TDW0"/>
<accession>A0A6J4TDW0</accession>
<dbReference type="EMBL" id="CADCVN010001145">
    <property type="protein sequence ID" value="CAA9520874.1"/>
    <property type="molecule type" value="Genomic_DNA"/>
</dbReference>
<gene>
    <name evidence="2" type="ORF">AVDCRST_MAG96-2915</name>
</gene>
<name>A0A6J4TDW0_9BACT</name>
<protein>
    <submittedName>
        <fullName evidence="2">Uncharacterized protein</fullName>
    </submittedName>
</protein>
<evidence type="ECO:0000313" key="2">
    <source>
        <dbReference type="EMBL" id="CAA9520874.1"/>
    </source>
</evidence>
<organism evidence="2">
    <name type="scientific">uncultured Segetibacter sp</name>
    <dbReference type="NCBI Taxonomy" id="481133"/>
    <lineage>
        <taxon>Bacteria</taxon>
        <taxon>Pseudomonadati</taxon>
        <taxon>Bacteroidota</taxon>
        <taxon>Chitinophagia</taxon>
        <taxon>Chitinophagales</taxon>
        <taxon>Chitinophagaceae</taxon>
        <taxon>Segetibacter</taxon>
        <taxon>environmental samples</taxon>
    </lineage>
</organism>
<proteinExistence type="predicted"/>
<feature type="region of interest" description="Disordered" evidence="1">
    <location>
        <begin position="1"/>
        <end position="34"/>
    </location>
</feature>